<evidence type="ECO:0000313" key="5">
    <source>
        <dbReference type="Proteomes" id="UP001283361"/>
    </source>
</evidence>
<keyword evidence="1" id="KW-0813">Transport</keyword>
<sequence length="381" mass="41690">MKTEEDTYVWNHTPAFCGIFCVSPDFAARCPCRARRAGSGLCRGAQLKYVLAEGGKGVCPVSMLGKAVLRLSLFPLPRVVQAMAQDGPIFRYFSHIHPKRQTAMRATVILGAVSAVIAATVDLKFLMELVLIATLLAYVIVTFAVVFILYVKIDTSKEENTPLISVQPKYSEGERAGQYDFDSSHRARETHSKHASKLRLSDSEASDDNASTSRLRGSRSATEKHDTIPALNVPSNSSKVRRHSDNAPPNGEEPGSHLKPHGQQTASSIERSKSSCRPNYQKACVPLLRPAALCLSTVARFLCDGRHISDFLKLLMFQSRKQITVLMVCIYAGMFVVCVILCHLSPQLDRGEPVTAVILTVSAGVAVVSTILLVVQPQIQR</sequence>
<feature type="region of interest" description="Disordered" evidence="2">
    <location>
        <begin position="182"/>
        <end position="274"/>
    </location>
</feature>
<keyword evidence="5" id="KW-1185">Reference proteome</keyword>
<proteinExistence type="predicted"/>
<comment type="caution">
    <text evidence="4">The sequence shown here is derived from an EMBL/GenBank/DDBJ whole genome shotgun (WGS) entry which is preliminary data.</text>
</comment>
<feature type="transmembrane region" description="Helical" evidence="3">
    <location>
        <begin position="323"/>
        <end position="348"/>
    </location>
</feature>
<feature type="transmembrane region" description="Helical" evidence="3">
    <location>
        <begin position="129"/>
        <end position="151"/>
    </location>
</feature>
<gene>
    <name evidence="4" type="ORF">RRG08_016605</name>
</gene>
<evidence type="ECO:0000256" key="2">
    <source>
        <dbReference type="SAM" id="MobiDB-lite"/>
    </source>
</evidence>
<evidence type="ECO:0008006" key="6">
    <source>
        <dbReference type="Google" id="ProtNLM"/>
    </source>
</evidence>
<dbReference type="EMBL" id="JAWDGP010007718">
    <property type="protein sequence ID" value="KAK3707510.1"/>
    <property type="molecule type" value="Genomic_DNA"/>
</dbReference>
<organism evidence="4 5">
    <name type="scientific">Elysia crispata</name>
    <name type="common">lettuce slug</name>
    <dbReference type="NCBI Taxonomy" id="231223"/>
    <lineage>
        <taxon>Eukaryota</taxon>
        <taxon>Metazoa</taxon>
        <taxon>Spiralia</taxon>
        <taxon>Lophotrochozoa</taxon>
        <taxon>Mollusca</taxon>
        <taxon>Gastropoda</taxon>
        <taxon>Heterobranchia</taxon>
        <taxon>Euthyneura</taxon>
        <taxon>Panpulmonata</taxon>
        <taxon>Sacoglossa</taxon>
        <taxon>Placobranchoidea</taxon>
        <taxon>Plakobranchidae</taxon>
        <taxon>Elysia</taxon>
    </lineage>
</organism>
<keyword evidence="3" id="KW-0812">Transmembrane</keyword>
<dbReference type="Gene3D" id="1.20.1740.10">
    <property type="entry name" value="Amino acid/polyamine transporter I"/>
    <property type="match status" value="1"/>
</dbReference>
<dbReference type="PANTHER" id="PTHR43243">
    <property type="entry name" value="INNER MEMBRANE TRANSPORTER YGJI-RELATED"/>
    <property type="match status" value="1"/>
</dbReference>
<keyword evidence="3" id="KW-0472">Membrane</keyword>
<feature type="compositionally biased region" description="Basic and acidic residues" evidence="2">
    <location>
        <begin position="182"/>
        <end position="192"/>
    </location>
</feature>
<dbReference type="AlphaFoldDB" id="A0AAE0XS93"/>
<evidence type="ECO:0000256" key="3">
    <source>
        <dbReference type="SAM" id="Phobius"/>
    </source>
</evidence>
<protein>
    <recommendedName>
        <fullName evidence="6">Amino acid permease/ SLC12A domain-containing protein</fullName>
    </recommendedName>
</protein>
<dbReference type="PANTHER" id="PTHR43243:SF4">
    <property type="entry name" value="CATIONIC AMINO ACID TRANSPORTER 4"/>
    <property type="match status" value="1"/>
</dbReference>
<feature type="transmembrane region" description="Helical" evidence="3">
    <location>
        <begin position="354"/>
        <end position="375"/>
    </location>
</feature>
<dbReference type="Proteomes" id="UP001283361">
    <property type="component" value="Unassembled WGS sequence"/>
</dbReference>
<keyword evidence="3" id="KW-1133">Transmembrane helix</keyword>
<dbReference type="GO" id="GO:0015171">
    <property type="term" value="F:amino acid transmembrane transporter activity"/>
    <property type="evidence" value="ECO:0007669"/>
    <property type="project" value="TreeGrafter"/>
</dbReference>
<evidence type="ECO:0000313" key="4">
    <source>
        <dbReference type="EMBL" id="KAK3707510.1"/>
    </source>
</evidence>
<dbReference type="GO" id="GO:0005886">
    <property type="term" value="C:plasma membrane"/>
    <property type="evidence" value="ECO:0007669"/>
    <property type="project" value="TreeGrafter"/>
</dbReference>
<accession>A0AAE0XS93</accession>
<feature type="transmembrane region" description="Helical" evidence="3">
    <location>
        <begin position="103"/>
        <end position="123"/>
    </location>
</feature>
<evidence type="ECO:0000256" key="1">
    <source>
        <dbReference type="ARBA" id="ARBA00022448"/>
    </source>
</evidence>
<name>A0AAE0XS93_9GAST</name>
<reference evidence="4" key="1">
    <citation type="journal article" date="2023" name="G3 (Bethesda)">
        <title>A reference genome for the long-term kleptoplast-retaining sea slug Elysia crispata morphotype clarki.</title>
        <authorList>
            <person name="Eastman K.E."/>
            <person name="Pendleton A.L."/>
            <person name="Shaikh M.A."/>
            <person name="Suttiyut T."/>
            <person name="Ogas R."/>
            <person name="Tomko P."/>
            <person name="Gavelis G."/>
            <person name="Widhalm J.R."/>
            <person name="Wisecaver J.H."/>
        </authorList>
    </citation>
    <scope>NUCLEOTIDE SEQUENCE</scope>
    <source>
        <strain evidence="4">ECLA1</strain>
    </source>
</reference>